<dbReference type="Proteomes" id="UP000265325">
    <property type="component" value="Unassembled WGS sequence"/>
</dbReference>
<keyword evidence="1" id="KW-0862">Zinc</keyword>
<keyword evidence="1" id="KW-0863">Zinc-finger</keyword>
<dbReference type="PROSITE" id="PS50966">
    <property type="entry name" value="ZF_SWIM"/>
    <property type="match status" value="1"/>
</dbReference>
<evidence type="ECO:0000259" key="3">
    <source>
        <dbReference type="PROSITE" id="PS50966"/>
    </source>
</evidence>
<evidence type="ECO:0000256" key="2">
    <source>
        <dbReference type="SAM" id="MobiDB-lite"/>
    </source>
</evidence>
<dbReference type="EMBL" id="LAQS01000136">
    <property type="protein sequence ID" value="KKZ68986.1"/>
    <property type="molecule type" value="Genomic_DNA"/>
</dbReference>
<feature type="domain" description="SWIM-type" evidence="3">
    <location>
        <begin position="57"/>
        <end position="90"/>
    </location>
</feature>
<accession>A0A2P2GC42</accession>
<gene>
    <name evidence="4" type="ORF">VO63_36655</name>
</gene>
<reference evidence="4 5" key="1">
    <citation type="submission" date="2015-05" db="EMBL/GenBank/DDBJ databases">
        <title>Draft Genome assembly of Streptomyces showdoensis.</title>
        <authorList>
            <person name="Thapa K.K."/>
            <person name="Metsa-Ketela M."/>
        </authorList>
    </citation>
    <scope>NUCLEOTIDE SEQUENCE [LARGE SCALE GENOMIC DNA]</scope>
    <source>
        <strain evidence="4 5">ATCC 15227</strain>
    </source>
</reference>
<proteinExistence type="predicted"/>
<dbReference type="AlphaFoldDB" id="A0A2P2GC42"/>
<sequence length="451" mass="46770">MDEQGALWTADQVLALAPDDASRRAGSKLGTAGPWSGAGGGRGAVWGLCKGSGSTPYRTVVDTTGPAYHCSCPSRKFPCKHALGLLLLWADGGLPAGPGQAAAPDWAEEWLAARRGRAEAAGTAADSGPADPEAARRRAERRAARITAGAQELEQRLADLLRGGLAAAERSGPGLWEETAARMVDAQAPGLAGRVRELGTIPGSGPGWPVRLLEECALTHLLDRAWLSADRLPGPLAATVRTRVGLTAPPEGTALRDRWLVLAQYDAADGKLTTRRIWLHGESSARTALLLSFGAGGRAPQLAFPVGAVLDAELRPYEGGGGLRAELVEQFGTPAPAGPPPRGGTVGAALTAYGRALRDDPWLDSWPVTLADVVPARAEYGWQLADFGAAAAGEREAVPLTRAAQARPGLWRLVALSGGAPLTVFGECGHQGFTPLAAWSPDAPGETVPLV</sequence>
<dbReference type="Pfam" id="PF04434">
    <property type="entry name" value="SWIM"/>
    <property type="match status" value="1"/>
</dbReference>
<dbReference type="GO" id="GO:0008270">
    <property type="term" value="F:zinc ion binding"/>
    <property type="evidence" value="ECO:0007669"/>
    <property type="project" value="UniProtKB-KW"/>
</dbReference>
<keyword evidence="5" id="KW-1185">Reference proteome</keyword>
<evidence type="ECO:0000313" key="5">
    <source>
        <dbReference type="Proteomes" id="UP000265325"/>
    </source>
</evidence>
<evidence type="ECO:0000256" key="1">
    <source>
        <dbReference type="PROSITE-ProRule" id="PRU00325"/>
    </source>
</evidence>
<comment type="caution">
    <text evidence="4">The sequence shown here is derived from an EMBL/GenBank/DDBJ whole genome shotgun (WGS) entry which is preliminary data.</text>
</comment>
<dbReference type="OrthoDB" id="9816340at2"/>
<dbReference type="RefSeq" id="WP_046912503.1">
    <property type="nucleotide sequence ID" value="NZ_JBHMCW010000017.1"/>
</dbReference>
<protein>
    <submittedName>
        <fullName evidence="4">SWIM zinc finger domain protein</fullName>
    </submittedName>
</protein>
<keyword evidence="1" id="KW-0479">Metal-binding</keyword>
<feature type="compositionally biased region" description="Low complexity" evidence="2">
    <location>
        <begin position="119"/>
        <end position="130"/>
    </location>
</feature>
<dbReference type="InterPro" id="IPR007527">
    <property type="entry name" value="Znf_SWIM"/>
</dbReference>
<organism evidence="4 5">
    <name type="scientific">Streptomyces showdoensis</name>
    <dbReference type="NCBI Taxonomy" id="68268"/>
    <lineage>
        <taxon>Bacteria</taxon>
        <taxon>Bacillati</taxon>
        <taxon>Actinomycetota</taxon>
        <taxon>Actinomycetes</taxon>
        <taxon>Kitasatosporales</taxon>
        <taxon>Streptomycetaceae</taxon>
        <taxon>Streptomyces</taxon>
    </lineage>
</organism>
<evidence type="ECO:0000313" key="4">
    <source>
        <dbReference type="EMBL" id="KKZ68986.1"/>
    </source>
</evidence>
<name>A0A2P2GC42_STREW</name>
<feature type="region of interest" description="Disordered" evidence="2">
    <location>
        <begin position="117"/>
        <end position="139"/>
    </location>
</feature>